<dbReference type="STRING" id="133385.A0A2T9Y7X7"/>
<dbReference type="Proteomes" id="UP000245383">
    <property type="component" value="Unassembled WGS sequence"/>
</dbReference>
<proteinExistence type="predicted"/>
<gene>
    <name evidence="1" type="ORF">BB561_005878</name>
</gene>
<sequence length="399" mass="44819">RPQPSCWETESGTLAIREYFALFVMSNVPGANQSSTNESLLSSAKRTCVKYSTKKYTGLIKPAGFKTKEECVAQATTLYIIIKLQKLEKMEKIETYSSEIGKKLLQVIKGLYHATRLAVKINNGVFDAMEYKRDTPGVSVPGMKDKIPGLLFADDAFNDQWNNKAFFRANKIKTFKSYMACCSILKRNDMPTKFKVMVIKAIIQAVATYGGKWFEMSATRCKPIQQVVDAATQTLAKCGKSAAITRLRQELSLTDLNIKTVVARTRAFSKWINSHTVIKNHKLQISKCIDDIEAGTSCNWMGLELLYPELKTHIKYVFKIRNGTYWTARRYAKSGVIEKRVQVATQPPLLFTLISMRLVGKLLGEELKLSGTRICKDPTVLCVKTTMSTAKFLNAIALP</sequence>
<name>A0A2T9Y7X7_9FUNG</name>
<evidence type="ECO:0008006" key="3">
    <source>
        <dbReference type="Google" id="ProtNLM"/>
    </source>
</evidence>
<evidence type="ECO:0000313" key="1">
    <source>
        <dbReference type="EMBL" id="PVU88412.1"/>
    </source>
</evidence>
<dbReference type="OrthoDB" id="5534248at2759"/>
<accession>A0A2T9Y7X7</accession>
<evidence type="ECO:0000313" key="2">
    <source>
        <dbReference type="Proteomes" id="UP000245383"/>
    </source>
</evidence>
<protein>
    <recommendedName>
        <fullName evidence="3">Reverse transcriptase domain-containing protein</fullName>
    </recommendedName>
</protein>
<organism evidence="1 2">
    <name type="scientific">Smittium simulii</name>
    <dbReference type="NCBI Taxonomy" id="133385"/>
    <lineage>
        <taxon>Eukaryota</taxon>
        <taxon>Fungi</taxon>
        <taxon>Fungi incertae sedis</taxon>
        <taxon>Zoopagomycota</taxon>
        <taxon>Kickxellomycotina</taxon>
        <taxon>Harpellomycetes</taxon>
        <taxon>Harpellales</taxon>
        <taxon>Legeriomycetaceae</taxon>
        <taxon>Smittium</taxon>
    </lineage>
</organism>
<dbReference type="AlphaFoldDB" id="A0A2T9Y7X7"/>
<dbReference type="EMBL" id="MBFR01000387">
    <property type="protein sequence ID" value="PVU88412.1"/>
    <property type="molecule type" value="Genomic_DNA"/>
</dbReference>
<reference evidence="1 2" key="1">
    <citation type="journal article" date="2018" name="MBio">
        <title>Comparative Genomics Reveals the Core Gene Toolbox for the Fungus-Insect Symbiosis.</title>
        <authorList>
            <person name="Wang Y."/>
            <person name="Stata M."/>
            <person name="Wang W."/>
            <person name="Stajich J.E."/>
            <person name="White M.M."/>
            <person name="Moncalvo J.M."/>
        </authorList>
    </citation>
    <scope>NUCLEOTIDE SEQUENCE [LARGE SCALE GENOMIC DNA]</scope>
    <source>
        <strain evidence="1 2">SWE-8-4</strain>
    </source>
</reference>
<keyword evidence="2" id="KW-1185">Reference proteome</keyword>
<comment type="caution">
    <text evidence="1">The sequence shown here is derived from an EMBL/GenBank/DDBJ whole genome shotgun (WGS) entry which is preliminary data.</text>
</comment>
<feature type="non-terminal residue" evidence="1">
    <location>
        <position position="1"/>
    </location>
</feature>